<dbReference type="CDD" id="cd00387">
    <property type="entry name" value="Ribosomal_L7_L12"/>
    <property type="match status" value="1"/>
</dbReference>
<dbReference type="GO" id="GO:0003735">
    <property type="term" value="F:structural constituent of ribosome"/>
    <property type="evidence" value="ECO:0007669"/>
    <property type="project" value="InterPro"/>
</dbReference>
<sequence length="124" mass="14139">MNLFNELKQSTLSQLVELTNELKKFCNITPLSLNSQNISQLQKLKNPSLTVEKKTHVNIFLKTFDSNKKILILKTLRTITNLGLKESKHLIDSCPSIIKKNVPVKESVKIKEQLILSGAEVYFE</sequence>
<dbReference type="SUPFAM" id="SSF54736">
    <property type="entry name" value="ClpS-like"/>
    <property type="match status" value="1"/>
</dbReference>
<gene>
    <name evidence="4" type="primary">rpl12</name>
</gene>
<dbReference type="PANTHER" id="PTHR45987">
    <property type="entry name" value="39S RIBOSOMAL PROTEIN L12"/>
    <property type="match status" value="1"/>
</dbReference>
<dbReference type="InterPro" id="IPR013823">
    <property type="entry name" value="Ribosomal_bL12_C"/>
</dbReference>
<geneLocation type="chloroplast" evidence="4"/>
<reference evidence="4" key="1">
    <citation type="journal article" date="2020" name="J. Phycol.">
        <title>The Organelle Genomes in the Photosynthetic Red Algal Parasite Pterocladiophila hemisphaerica (Florideophyceae, Rhodophyta) Have Elevated Substitution Rates and Extreme Gene Loss in the Plastid Genome.</title>
        <authorList>
            <person name="Preuss M."/>
            <person name="Verbruggen H."/>
            <person name="Zuccarello G.C."/>
        </authorList>
    </citation>
    <scope>NUCLEOTIDE SEQUENCE</scope>
</reference>
<dbReference type="EMBL" id="MT117918">
    <property type="protein sequence ID" value="QJH88454.1"/>
    <property type="molecule type" value="Genomic_DNA"/>
</dbReference>
<evidence type="ECO:0000256" key="1">
    <source>
        <dbReference type="ARBA" id="ARBA00022980"/>
    </source>
</evidence>
<dbReference type="GO" id="GO:1990904">
    <property type="term" value="C:ribonucleoprotein complex"/>
    <property type="evidence" value="ECO:0007669"/>
    <property type="project" value="UniProtKB-KW"/>
</dbReference>
<proteinExistence type="predicted"/>
<dbReference type="InterPro" id="IPR014719">
    <property type="entry name" value="Ribosomal_bL12_C/ClpS-like"/>
</dbReference>
<dbReference type="InterPro" id="IPR000206">
    <property type="entry name" value="Ribosomal_bL12"/>
</dbReference>
<dbReference type="PANTHER" id="PTHR45987:SF4">
    <property type="entry name" value="LARGE RIBOSOMAL SUBUNIT PROTEIN BL12M"/>
    <property type="match status" value="1"/>
</dbReference>
<evidence type="ECO:0000313" key="4">
    <source>
        <dbReference type="EMBL" id="QJH88454.1"/>
    </source>
</evidence>
<organism evidence="4">
    <name type="scientific">Pterocladiophila hemisphaerica</name>
    <dbReference type="NCBI Taxonomy" id="2712948"/>
    <lineage>
        <taxon>Eukaryota</taxon>
        <taxon>Rhodophyta</taxon>
        <taxon>Florideophyceae</taxon>
        <taxon>Rhodymeniophycidae</taxon>
        <taxon>Gracilariales</taxon>
        <taxon>Pterocladiophilaceae</taxon>
        <taxon>Pterocladiophila</taxon>
    </lineage>
</organism>
<evidence type="ECO:0000256" key="2">
    <source>
        <dbReference type="ARBA" id="ARBA00023274"/>
    </source>
</evidence>
<evidence type="ECO:0000259" key="3">
    <source>
        <dbReference type="Pfam" id="PF00542"/>
    </source>
</evidence>
<protein>
    <submittedName>
        <fullName evidence="4">Ribosomal protein L12</fullName>
    </submittedName>
</protein>
<dbReference type="GO" id="GO:0006412">
    <property type="term" value="P:translation"/>
    <property type="evidence" value="ECO:0007669"/>
    <property type="project" value="InterPro"/>
</dbReference>
<dbReference type="Pfam" id="PF00542">
    <property type="entry name" value="Ribosomal_L12"/>
    <property type="match status" value="1"/>
</dbReference>
<keyword evidence="1 4" id="KW-0689">Ribosomal protein</keyword>
<feature type="domain" description="Large ribosomal subunit protein bL12 C-terminal" evidence="3">
    <location>
        <begin position="58"/>
        <end position="122"/>
    </location>
</feature>
<keyword evidence="4" id="KW-0934">Plastid</keyword>
<dbReference type="GO" id="GO:0005840">
    <property type="term" value="C:ribosome"/>
    <property type="evidence" value="ECO:0007669"/>
    <property type="project" value="UniProtKB-KW"/>
</dbReference>
<name>A0A6M3WWD0_9FLOR</name>
<keyword evidence="2" id="KW-0687">Ribonucleoprotein</keyword>
<dbReference type="GO" id="GO:0003729">
    <property type="term" value="F:mRNA binding"/>
    <property type="evidence" value="ECO:0007669"/>
    <property type="project" value="TreeGrafter"/>
</dbReference>
<accession>A0A6M3WWD0</accession>
<dbReference type="AlphaFoldDB" id="A0A6M3WWD0"/>
<dbReference type="Gene3D" id="3.30.1390.10">
    <property type="match status" value="1"/>
</dbReference>
<keyword evidence="4" id="KW-0150">Chloroplast</keyword>